<organism evidence="1 2">
    <name type="scientific">Candidatus Kaiserbacteria bacterium RIFOXYD1_FULL_42_15</name>
    <dbReference type="NCBI Taxonomy" id="1798532"/>
    <lineage>
        <taxon>Bacteria</taxon>
        <taxon>Candidatus Kaiseribacteriota</taxon>
    </lineage>
</organism>
<dbReference type="AlphaFoldDB" id="A0A1F6FPM7"/>
<sequence>MEKKVVGLEILKFNFFGLKWNQADHLVLMVFDSTSHTFAVFGQRQLDRGMEGIWFGNPKARAKKILKNFSPSKGQILSVAYQGSVALKCQRRHYVLVEMDYCSFSPQTGYKTLNPRADLVAALGEINAKNIAKILAKKFPDLFQIAA</sequence>
<name>A0A1F6FPM7_9BACT</name>
<comment type="caution">
    <text evidence="1">The sequence shown here is derived from an EMBL/GenBank/DDBJ whole genome shotgun (WGS) entry which is preliminary data.</text>
</comment>
<gene>
    <name evidence="1" type="ORF">A2592_02425</name>
</gene>
<evidence type="ECO:0000313" key="1">
    <source>
        <dbReference type="EMBL" id="OGG87819.1"/>
    </source>
</evidence>
<dbReference type="Proteomes" id="UP000179230">
    <property type="component" value="Unassembled WGS sequence"/>
</dbReference>
<evidence type="ECO:0000313" key="2">
    <source>
        <dbReference type="Proteomes" id="UP000179230"/>
    </source>
</evidence>
<reference evidence="1 2" key="1">
    <citation type="journal article" date="2016" name="Nat. Commun.">
        <title>Thousands of microbial genomes shed light on interconnected biogeochemical processes in an aquifer system.</title>
        <authorList>
            <person name="Anantharaman K."/>
            <person name="Brown C.T."/>
            <person name="Hug L.A."/>
            <person name="Sharon I."/>
            <person name="Castelle C.J."/>
            <person name="Probst A.J."/>
            <person name="Thomas B.C."/>
            <person name="Singh A."/>
            <person name="Wilkins M.J."/>
            <person name="Karaoz U."/>
            <person name="Brodie E.L."/>
            <person name="Williams K.H."/>
            <person name="Hubbard S.S."/>
            <person name="Banfield J.F."/>
        </authorList>
    </citation>
    <scope>NUCLEOTIDE SEQUENCE [LARGE SCALE GENOMIC DNA]</scope>
</reference>
<proteinExistence type="predicted"/>
<protein>
    <submittedName>
        <fullName evidence="1">Uncharacterized protein</fullName>
    </submittedName>
</protein>
<accession>A0A1F6FPM7</accession>
<dbReference type="EMBL" id="MFMT01000040">
    <property type="protein sequence ID" value="OGG87819.1"/>
    <property type="molecule type" value="Genomic_DNA"/>
</dbReference>